<gene>
    <name evidence="2" type="ORF">OAUR00152_LOCUS10959</name>
</gene>
<dbReference type="AlphaFoldDB" id="A0A7S4IG06"/>
<feature type="region of interest" description="Disordered" evidence="1">
    <location>
        <begin position="242"/>
        <end position="318"/>
    </location>
</feature>
<feature type="compositionally biased region" description="Low complexity" evidence="1">
    <location>
        <begin position="345"/>
        <end position="368"/>
    </location>
</feature>
<sequence>MVGGTPSSSRRPQEKREGRNESDSIGPTLTCSTLSKSEVLELPPSYPPRREGASEAMLPLDLFHKSDSALDTHPFAAGGGKSLSSLHENVPLEVMFTLGAKADVRRGRVGSCGNTRNESVGCAVECGGDASCPGPSSADARSTRKRRSQTHLLDGLDESDMEELQRMDESDPSLGDPTMATKELGVCTPHRQGDDAAAAAATATAAPSSACHLHQPPRRRMRRITCPPQALAASAAAAAAQLSSIVSSSTSSDGAPTSARPAEEQEHNAVDEEAAAFRTTADDLRRSASGEGARAGASACAGAGAGGMSKSSSREKLKKLMSAPVIDWEEVRRVQKSQRESCEDGPSVDGAPSAASASSNVKAAARRATFSKSPTSRGGRPGMYSKSSMMRVSLERLDRALENGLGGCCDPMNAETASRTAAAHRVGATGGPKNRRGLNRHSSWAGRGRRRNFERNASWSNKSADGADEVSAAAKRVEGGDGRREAFVIENYPWDVNNRGTGAHLKNSLAPTFATTEVVAGLSSNSRSTPSPPSLSPRRSSSPETSLAVAAPVPAFAQALVKANPTPPAFLVARHGVAGSLASAATGNAAAASSFLLRRNSLSGAGGGGGTPSPSPEVRSPSPPVFPGRLAGGEDAASIFHTLMRSSPSPPAPAPAFADLGARGLTLTKPRGSNASVSSGGASRGASQGLALSRRPSSKGLALSRQPSSKGLALSRRPSSKGLALARRPSGKGLALVSRPSFSR</sequence>
<reference evidence="2" key="1">
    <citation type="submission" date="2021-01" db="EMBL/GenBank/DDBJ databases">
        <authorList>
            <person name="Corre E."/>
            <person name="Pelletier E."/>
            <person name="Niang G."/>
            <person name="Scheremetjew M."/>
            <person name="Finn R."/>
            <person name="Kale V."/>
            <person name="Holt S."/>
            <person name="Cochrane G."/>
            <person name="Meng A."/>
            <person name="Brown T."/>
            <person name="Cohen L."/>
        </authorList>
    </citation>
    <scope>NUCLEOTIDE SEQUENCE</scope>
    <source>
        <strain evidence="2">Isolate 1302-5</strain>
    </source>
</reference>
<feature type="compositionally biased region" description="Low complexity" evidence="1">
    <location>
        <begin position="672"/>
        <end position="693"/>
    </location>
</feature>
<feature type="compositionally biased region" description="Basic and acidic residues" evidence="1">
    <location>
        <begin position="261"/>
        <end position="270"/>
    </location>
</feature>
<feature type="compositionally biased region" description="Low complexity" evidence="1">
    <location>
        <begin position="242"/>
        <end position="252"/>
    </location>
</feature>
<protein>
    <submittedName>
        <fullName evidence="2">Uncharacterized protein</fullName>
    </submittedName>
</protein>
<proteinExistence type="predicted"/>
<evidence type="ECO:0000313" key="2">
    <source>
        <dbReference type="EMBL" id="CAE2228243.1"/>
    </source>
</evidence>
<feature type="region of interest" description="Disordered" evidence="1">
    <location>
        <begin position="425"/>
        <end position="480"/>
    </location>
</feature>
<feature type="region of interest" description="Disordered" evidence="1">
    <location>
        <begin position="603"/>
        <end position="631"/>
    </location>
</feature>
<feature type="region of interest" description="Disordered" evidence="1">
    <location>
        <begin position="1"/>
        <end position="53"/>
    </location>
</feature>
<evidence type="ECO:0000256" key="1">
    <source>
        <dbReference type="SAM" id="MobiDB-lite"/>
    </source>
</evidence>
<feature type="compositionally biased region" description="Low complexity" evidence="1">
    <location>
        <begin position="536"/>
        <end position="546"/>
    </location>
</feature>
<accession>A0A7S4IG06</accession>
<feature type="region of interest" description="Disordered" evidence="1">
    <location>
        <begin position="130"/>
        <end position="218"/>
    </location>
</feature>
<feature type="region of interest" description="Disordered" evidence="1">
    <location>
        <begin position="667"/>
        <end position="744"/>
    </location>
</feature>
<feature type="compositionally biased region" description="Low complexity" evidence="1">
    <location>
        <begin position="289"/>
        <end position="302"/>
    </location>
</feature>
<feature type="compositionally biased region" description="Polar residues" evidence="1">
    <location>
        <begin position="1"/>
        <end position="10"/>
    </location>
</feature>
<feature type="compositionally biased region" description="Low complexity" evidence="1">
    <location>
        <begin position="196"/>
        <end position="206"/>
    </location>
</feature>
<dbReference type="EMBL" id="HBKQ01016290">
    <property type="protein sequence ID" value="CAE2228243.1"/>
    <property type="molecule type" value="Transcribed_RNA"/>
</dbReference>
<feature type="region of interest" description="Disordered" evidence="1">
    <location>
        <begin position="336"/>
        <end position="385"/>
    </location>
</feature>
<organism evidence="2">
    <name type="scientific">Odontella aurita</name>
    <dbReference type="NCBI Taxonomy" id="265563"/>
    <lineage>
        <taxon>Eukaryota</taxon>
        <taxon>Sar</taxon>
        <taxon>Stramenopiles</taxon>
        <taxon>Ochrophyta</taxon>
        <taxon>Bacillariophyta</taxon>
        <taxon>Mediophyceae</taxon>
        <taxon>Biddulphiophycidae</taxon>
        <taxon>Eupodiscales</taxon>
        <taxon>Odontellaceae</taxon>
        <taxon>Odontella</taxon>
    </lineage>
</organism>
<name>A0A7S4IG06_9STRA</name>
<feature type="region of interest" description="Disordered" evidence="1">
    <location>
        <begin position="520"/>
        <end position="546"/>
    </location>
</feature>
<feature type="compositionally biased region" description="Basic and acidic residues" evidence="1">
    <location>
        <begin position="11"/>
        <end position="22"/>
    </location>
</feature>
<feature type="compositionally biased region" description="Polar residues" evidence="1">
    <location>
        <begin position="23"/>
        <end position="36"/>
    </location>
</feature>